<accession>D3V4X4</accession>
<dbReference type="HOGENOM" id="CLU_3224039_0_0_6"/>
<evidence type="ECO:0000313" key="1">
    <source>
        <dbReference type="EMBL" id="CBJ82703.1"/>
    </source>
</evidence>
<dbReference type="STRING" id="406818.XBJ1_3585"/>
<protein>
    <submittedName>
        <fullName evidence="1">Uncharacterized protein</fullName>
    </submittedName>
</protein>
<name>D3V4X4_XENBS</name>
<dbReference type="KEGG" id="xbo:XBJ1_3585"/>
<sequence>MLRSIDFLTAKHCLIIGHSNQIGQHAGQYIVPTYATLNKINEIC</sequence>
<reference evidence="1 2" key="1">
    <citation type="journal article" date="2011" name="PLoS ONE">
        <title>The entomopathogenic bacterial endosymbionts xenorhabdus and photorhabdus: convergent lifestyles from divergent genomes.</title>
        <authorList>
            <person name="Chaston J.M."/>
            <person name="Suen G."/>
            <person name="Tucker S.L."/>
            <person name="Andersen A.W."/>
            <person name="Bhasin A."/>
            <person name="Bode E."/>
            <person name="Bode H.B."/>
            <person name="Brachmann A.O."/>
            <person name="Cowles C.E."/>
            <person name="Cowles K.N."/>
            <person name="Darby C."/>
            <person name="de Leon L."/>
            <person name="Drace K."/>
            <person name="Du Z."/>
            <person name="Givaudan A."/>
            <person name="Herbert Tran E.E."/>
            <person name="Jewell K.A."/>
            <person name="Knack J.J."/>
            <person name="Krasomil-Osterfeld K.C."/>
            <person name="Kukor R."/>
            <person name="Lanois A."/>
            <person name="Latreille P."/>
            <person name="Leimgruber N.K."/>
            <person name="Lipke C.M."/>
            <person name="Liu R."/>
            <person name="Lu X."/>
            <person name="Martens E.C."/>
            <person name="Marri P.R."/>
            <person name="Medigue C."/>
            <person name="Menard M.L."/>
            <person name="Miller N.M."/>
            <person name="Morales-Soto N."/>
            <person name="Norton S."/>
            <person name="Ogier J.C."/>
            <person name="Orchard S.S."/>
            <person name="Park D."/>
            <person name="Park Y."/>
            <person name="Qurollo B.A."/>
            <person name="Sugar D.R."/>
            <person name="Richards G.R."/>
            <person name="Rouy Z."/>
            <person name="Slominski B."/>
            <person name="Slominski K."/>
            <person name="Snyder H."/>
            <person name="Tjaden B.C."/>
            <person name="van der Hoeven R."/>
            <person name="Welch R.D."/>
            <person name="Wheeler C."/>
            <person name="Xiang B."/>
            <person name="Barbazuk B."/>
            <person name="Gaudriault S."/>
            <person name="Goodner B."/>
            <person name="Slater S.C."/>
            <person name="Forst S."/>
            <person name="Goldman B.S."/>
            <person name="Goodrich-Blair H."/>
        </authorList>
    </citation>
    <scope>NUCLEOTIDE SEQUENCE [LARGE SCALE GENOMIC DNA]</scope>
    <source>
        <strain evidence="1 2">SS-2004</strain>
    </source>
</reference>
<gene>
    <name evidence="1" type="ordered locus">XBJ1_3585</name>
</gene>
<organism evidence="1 2">
    <name type="scientific">Xenorhabdus bovienii (strain SS-2004)</name>
    <name type="common">Xenorhabdus nematophila subsp. bovienii</name>
    <dbReference type="NCBI Taxonomy" id="406818"/>
    <lineage>
        <taxon>Bacteria</taxon>
        <taxon>Pseudomonadati</taxon>
        <taxon>Pseudomonadota</taxon>
        <taxon>Gammaproteobacteria</taxon>
        <taxon>Enterobacterales</taxon>
        <taxon>Morganellaceae</taxon>
        <taxon>Xenorhabdus</taxon>
    </lineage>
</organism>
<evidence type="ECO:0000313" key="2">
    <source>
        <dbReference type="Proteomes" id="UP000002045"/>
    </source>
</evidence>
<dbReference type="AlphaFoldDB" id="D3V4X4"/>
<proteinExistence type="predicted"/>
<dbReference type="EMBL" id="FN667741">
    <property type="protein sequence ID" value="CBJ82703.1"/>
    <property type="molecule type" value="Genomic_DNA"/>
</dbReference>
<dbReference type="Proteomes" id="UP000002045">
    <property type="component" value="Chromosome"/>
</dbReference>